<dbReference type="InterPro" id="IPR051906">
    <property type="entry name" value="TolC-like"/>
</dbReference>
<dbReference type="GO" id="GO:0015288">
    <property type="term" value="F:porin activity"/>
    <property type="evidence" value="ECO:0007669"/>
    <property type="project" value="TreeGrafter"/>
</dbReference>
<evidence type="ECO:0000256" key="6">
    <source>
        <dbReference type="ARBA" id="ARBA00023136"/>
    </source>
</evidence>
<comment type="caution">
    <text evidence="9">The sequence shown here is derived from an EMBL/GenBank/DDBJ whole genome shotgun (WGS) entry which is preliminary data.</text>
</comment>
<accession>A0A538SZM8</accession>
<reference evidence="9 10" key="1">
    <citation type="journal article" date="2019" name="Nat. Microbiol.">
        <title>Mediterranean grassland soil C-N compound turnover is dependent on rainfall and depth, and is mediated by genomically divergent microorganisms.</title>
        <authorList>
            <person name="Diamond S."/>
            <person name="Andeer P.F."/>
            <person name="Li Z."/>
            <person name="Crits-Christoph A."/>
            <person name="Burstein D."/>
            <person name="Anantharaman K."/>
            <person name="Lane K.R."/>
            <person name="Thomas B.C."/>
            <person name="Pan C."/>
            <person name="Northen T.R."/>
            <person name="Banfield J.F."/>
        </authorList>
    </citation>
    <scope>NUCLEOTIDE SEQUENCE [LARGE SCALE GENOMIC DNA]</scope>
    <source>
        <strain evidence="9">WS_2</strain>
    </source>
</reference>
<dbReference type="Pfam" id="PF02321">
    <property type="entry name" value="OEP"/>
    <property type="match status" value="2"/>
</dbReference>
<dbReference type="EMBL" id="VBOS01000146">
    <property type="protein sequence ID" value="TMQ56859.1"/>
    <property type="molecule type" value="Genomic_DNA"/>
</dbReference>
<evidence type="ECO:0000256" key="2">
    <source>
        <dbReference type="ARBA" id="ARBA00007613"/>
    </source>
</evidence>
<keyword evidence="5" id="KW-0812">Transmembrane</keyword>
<dbReference type="PANTHER" id="PTHR30026:SF20">
    <property type="entry name" value="OUTER MEMBRANE PROTEIN TOLC"/>
    <property type="match status" value="1"/>
</dbReference>
<gene>
    <name evidence="9" type="ORF">E6K72_04250</name>
</gene>
<dbReference type="InterPro" id="IPR003423">
    <property type="entry name" value="OMP_efflux"/>
</dbReference>
<evidence type="ECO:0000256" key="7">
    <source>
        <dbReference type="ARBA" id="ARBA00023237"/>
    </source>
</evidence>
<proteinExistence type="inferred from homology"/>
<keyword evidence="4" id="KW-1134">Transmembrane beta strand</keyword>
<evidence type="ECO:0000256" key="4">
    <source>
        <dbReference type="ARBA" id="ARBA00022452"/>
    </source>
</evidence>
<keyword evidence="7" id="KW-0998">Cell outer membrane</keyword>
<organism evidence="9 10">
    <name type="scientific">Eiseniibacteriota bacterium</name>
    <dbReference type="NCBI Taxonomy" id="2212470"/>
    <lineage>
        <taxon>Bacteria</taxon>
        <taxon>Candidatus Eiseniibacteriota</taxon>
    </lineage>
</organism>
<evidence type="ECO:0000313" key="10">
    <source>
        <dbReference type="Proteomes" id="UP000317716"/>
    </source>
</evidence>
<evidence type="ECO:0000256" key="1">
    <source>
        <dbReference type="ARBA" id="ARBA00004442"/>
    </source>
</evidence>
<keyword evidence="6" id="KW-0472">Membrane</keyword>
<dbReference type="Gene3D" id="1.20.1600.10">
    <property type="entry name" value="Outer membrane efflux proteins (OEP)"/>
    <property type="match status" value="1"/>
</dbReference>
<comment type="subcellular location">
    <subcellularLocation>
        <location evidence="1">Cell outer membrane</location>
    </subcellularLocation>
</comment>
<comment type="similarity">
    <text evidence="2">Belongs to the outer membrane factor (OMF) (TC 1.B.17) family.</text>
</comment>
<keyword evidence="8" id="KW-0732">Signal</keyword>
<evidence type="ECO:0000313" key="9">
    <source>
        <dbReference type="EMBL" id="TMQ56859.1"/>
    </source>
</evidence>
<dbReference type="Proteomes" id="UP000317716">
    <property type="component" value="Unassembled WGS sequence"/>
</dbReference>
<dbReference type="AlphaFoldDB" id="A0A538SZM8"/>
<dbReference type="SUPFAM" id="SSF56954">
    <property type="entry name" value="Outer membrane efflux proteins (OEP)"/>
    <property type="match status" value="1"/>
</dbReference>
<protein>
    <submittedName>
        <fullName evidence="9">TolC family protein</fullName>
    </submittedName>
</protein>
<dbReference type="PANTHER" id="PTHR30026">
    <property type="entry name" value="OUTER MEMBRANE PROTEIN TOLC"/>
    <property type="match status" value="1"/>
</dbReference>
<evidence type="ECO:0000256" key="8">
    <source>
        <dbReference type="SAM" id="SignalP"/>
    </source>
</evidence>
<sequence>MRRILVLFSVASLGARGALAEPRALTLAEAVEMARHNAVSVVRAEGTSENAAQGVRTARGALLPTLSLSTGSTRQYVPAAVPWSSNLALTTNLLLFDGGRRFFDLHQARATRASADVDEGLARWQAVLAAKQAFFDVLAARETQVAAAAQLEQADRQRWVAVERTRAKAATRSDSLRAEIDVRSAQLEVLVAATDRASADAALARAIGSLDPVTAAAADTTDPGLALDESALIPLVENAPLVQSARGHLDADREAEKGSWTAYLPSLSASWTHSGNGTVGPGEWGANSLDYTGALRLSLNFTLFDQFRRESQVVQAGANVRVAEAELRDARLAARQQLTDGLGGYRTAAQRAASLAASVEAAVEDLRVQSERYAVGGSTLLDVLASQAQLDRARRDLIRARYDQRVAKAQLEALIGRDL</sequence>
<evidence type="ECO:0000256" key="5">
    <source>
        <dbReference type="ARBA" id="ARBA00022692"/>
    </source>
</evidence>
<dbReference type="GO" id="GO:0009279">
    <property type="term" value="C:cell outer membrane"/>
    <property type="evidence" value="ECO:0007669"/>
    <property type="project" value="UniProtKB-SubCell"/>
</dbReference>
<dbReference type="GO" id="GO:1990281">
    <property type="term" value="C:efflux pump complex"/>
    <property type="evidence" value="ECO:0007669"/>
    <property type="project" value="TreeGrafter"/>
</dbReference>
<name>A0A538SZM8_UNCEI</name>
<feature type="chain" id="PRO_5021704642" evidence="8">
    <location>
        <begin position="21"/>
        <end position="419"/>
    </location>
</feature>
<feature type="signal peptide" evidence="8">
    <location>
        <begin position="1"/>
        <end position="20"/>
    </location>
</feature>
<evidence type="ECO:0000256" key="3">
    <source>
        <dbReference type="ARBA" id="ARBA00022448"/>
    </source>
</evidence>
<dbReference type="GO" id="GO:0015562">
    <property type="term" value="F:efflux transmembrane transporter activity"/>
    <property type="evidence" value="ECO:0007669"/>
    <property type="project" value="InterPro"/>
</dbReference>
<keyword evidence="3" id="KW-0813">Transport</keyword>